<dbReference type="Proteomes" id="UP001302494">
    <property type="component" value="Chromosome"/>
</dbReference>
<sequence>MIDGFYSIFFTGVSGQGFGVIVLKDGILVGADNTGGSYDGHYTVNNEKQFLIGEVVLNAPPGIQLVTGAATGSEPASWVMPLSLPPDFGNGRAFPMKTPTGPINIIFRKLRDI</sequence>
<dbReference type="Gene3D" id="2.40.128.380">
    <property type="entry name" value="T3SS negative regulator GrlR"/>
    <property type="match status" value="1"/>
</dbReference>
<reference evidence="1 2" key="1">
    <citation type="submission" date="2023-01" db="EMBL/GenBank/DDBJ databases">
        <title>Cultivation and genomic characterization of new, ubiquitous marine nitrite-oxidizing bacteria from the Nitrospirales.</title>
        <authorList>
            <person name="Mueller A.J."/>
            <person name="Daebeler A."/>
            <person name="Herbold C.W."/>
            <person name="Kirkegaard R.H."/>
            <person name="Daims H."/>
        </authorList>
    </citation>
    <scope>NUCLEOTIDE SEQUENCE [LARGE SCALE GENOMIC DNA]</scope>
    <source>
        <strain evidence="1 2">DK</strain>
    </source>
</reference>
<dbReference type="RefSeq" id="WP_312742927.1">
    <property type="nucleotide sequence ID" value="NZ_CP116968.1"/>
</dbReference>
<name>A0AA96K1Z4_9BACT</name>
<evidence type="ECO:0000313" key="2">
    <source>
        <dbReference type="Proteomes" id="UP001302494"/>
    </source>
</evidence>
<dbReference type="EMBL" id="CP116968">
    <property type="protein sequence ID" value="WNM61169.1"/>
    <property type="molecule type" value="Genomic_DNA"/>
</dbReference>
<keyword evidence="2" id="KW-1185">Reference proteome</keyword>
<dbReference type="KEGG" id="nneo:PQG83_15600"/>
<dbReference type="AlphaFoldDB" id="A0AA96K1Z4"/>
<accession>A0AA96K1Z4</accession>
<dbReference type="InterPro" id="IPR043019">
    <property type="entry name" value="GrlR_sf"/>
</dbReference>
<proteinExistence type="predicted"/>
<evidence type="ECO:0000313" key="1">
    <source>
        <dbReference type="EMBL" id="WNM61169.1"/>
    </source>
</evidence>
<organism evidence="1 2">
    <name type="scientific">Candidatus Nitrospira neomarina</name>
    <dbReference type="NCBI Taxonomy" id="3020899"/>
    <lineage>
        <taxon>Bacteria</taxon>
        <taxon>Pseudomonadati</taxon>
        <taxon>Nitrospirota</taxon>
        <taxon>Nitrospiria</taxon>
        <taxon>Nitrospirales</taxon>
        <taxon>Nitrospiraceae</taxon>
        <taxon>Nitrospira</taxon>
    </lineage>
</organism>
<protein>
    <submittedName>
        <fullName evidence="1">Uncharacterized protein</fullName>
    </submittedName>
</protein>
<gene>
    <name evidence="1" type="ORF">PQG83_15600</name>
</gene>